<dbReference type="InterPro" id="IPR009843">
    <property type="entry name" value="DUF1403"/>
</dbReference>
<gene>
    <name evidence="1" type="ORF">FHS72_003167</name>
</gene>
<dbReference type="EMBL" id="JACIJM010000011">
    <property type="protein sequence ID" value="MBB5723522.1"/>
    <property type="molecule type" value="Genomic_DNA"/>
</dbReference>
<reference evidence="1 2" key="1">
    <citation type="submission" date="2020-08" db="EMBL/GenBank/DDBJ databases">
        <title>Genomic Encyclopedia of Type Strains, Phase IV (KMG-IV): sequencing the most valuable type-strain genomes for metagenomic binning, comparative biology and taxonomic classification.</title>
        <authorList>
            <person name="Goeker M."/>
        </authorList>
    </citation>
    <scope>NUCLEOTIDE SEQUENCE [LARGE SCALE GENOMIC DNA]</scope>
    <source>
        <strain evidence="1 2">DSM 101064</strain>
    </source>
</reference>
<keyword evidence="2" id="KW-1185">Reference proteome</keyword>
<dbReference type="AlphaFoldDB" id="A0A7W9BMZ0"/>
<organism evidence="1 2">
    <name type="scientific">Yoonia ponticola</name>
    <dbReference type="NCBI Taxonomy" id="1524255"/>
    <lineage>
        <taxon>Bacteria</taxon>
        <taxon>Pseudomonadati</taxon>
        <taxon>Pseudomonadota</taxon>
        <taxon>Alphaproteobacteria</taxon>
        <taxon>Rhodobacterales</taxon>
        <taxon>Paracoccaceae</taxon>
        <taxon>Yoonia</taxon>
    </lineage>
</organism>
<proteinExistence type="predicted"/>
<protein>
    <recommendedName>
        <fullName evidence="3">DUF1403 family protein</fullName>
    </recommendedName>
</protein>
<sequence>MKPTTKPVSDDTQSIQLLPHWVTSSRSEAIETVAFASGAALAMLDVVLRNPRTTLPGALLRDRLALDAAAACLVLEGRNESPSDIRDAVCLARAGDALGPAGEMFVAWRNVARINLSVGGWKARVGKVLPASVAEVVSEFGAVAGTPVRQASEILARVLRQFPREEAAALMLADVALARAIGWDRPAPLLAAHLVRKDIRTIADGVGDPVLCVHRAMVAACDGAIRCAADLERRVTEMQAVASKLRAKGSDEALALFLTHDAVSPSGMLNPMVKGTSVAMTDRAARRLCDRLVELGVVRELTGRPTFRLYGV</sequence>
<dbReference type="Pfam" id="PF07183">
    <property type="entry name" value="DUF1403"/>
    <property type="match status" value="1"/>
</dbReference>
<evidence type="ECO:0000313" key="1">
    <source>
        <dbReference type="EMBL" id="MBB5723522.1"/>
    </source>
</evidence>
<comment type="caution">
    <text evidence="1">The sequence shown here is derived from an EMBL/GenBank/DDBJ whole genome shotgun (WGS) entry which is preliminary data.</text>
</comment>
<name>A0A7W9BMZ0_9RHOB</name>
<accession>A0A7W9BMZ0</accession>
<dbReference type="RefSeq" id="WP_183530561.1">
    <property type="nucleotide sequence ID" value="NZ_JACIJM010000011.1"/>
</dbReference>
<evidence type="ECO:0000313" key="2">
    <source>
        <dbReference type="Proteomes" id="UP000535415"/>
    </source>
</evidence>
<dbReference type="Proteomes" id="UP000535415">
    <property type="component" value="Unassembled WGS sequence"/>
</dbReference>
<evidence type="ECO:0008006" key="3">
    <source>
        <dbReference type="Google" id="ProtNLM"/>
    </source>
</evidence>